<dbReference type="SFLD" id="SFLDG01082">
    <property type="entry name" value="B12-binding_domain_containing"/>
    <property type="match status" value="1"/>
</dbReference>
<dbReference type="PROSITE" id="PS01278">
    <property type="entry name" value="MTTASE_RADICAL"/>
    <property type="match status" value="1"/>
</dbReference>
<name>A0A1M6L5R1_9FIRM</name>
<evidence type="ECO:0000256" key="11">
    <source>
        <dbReference type="HAMAP-Rule" id="MF_01864"/>
    </source>
</evidence>
<dbReference type="GO" id="GO:0035597">
    <property type="term" value="F:tRNA-2-methylthio-N(6)-dimethylallyladenosine(37) synthase activity"/>
    <property type="evidence" value="ECO:0007669"/>
    <property type="project" value="UniProtKB-EC"/>
</dbReference>
<feature type="binding site" evidence="11">
    <location>
        <position position="11"/>
    </location>
    <ligand>
        <name>[4Fe-4S] cluster</name>
        <dbReference type="ChEBI" id="CHEBI:49883"/>
        <label>1</label>
    </ligand>
</feature>
<dbReference type="SFLD" id="SFLDG01061">
    <property type="entry name" value="methylthiotransferase"/>
    <property type="match status" value="1"/>
</dbReference>
<sequence>MKKYYIETWGCQMNEHDSEKLAGMLSNMGYTSCDNKKEADLIIFNTCCVRENAELKVYGNLGQLKPLKKNNPDLIIAVCGCMMQQSHIVEYIKKKYPFVDLIFGTHNLHNFPVLLANCRQSDNMIVEIWDREGEIVEGIPVIRKYGIKSFVNIMYGCNNFCTYCIVPYTRGRERSRKPDDILNEIKNLVANGTVEVTLLGQNVNSYGKTLDNPIDFADLLYQINEIEGLRRIRFMTSHPKDVSPKLIRALKECDKLCEHIHLPVQAGSNRVLEKMNRKYTREKYLKLIEEIRKAVPDISITTDIIVGFPGETEEDFKETLDLVEKVGYDNAFTFIYSIRKGTPAANMKEQVPDEIKHERFNRLLEVLHKSVKEKNHALKNKVLEVLIEGTSKNDDNILMGRTRTNKVVNFKGPKELIGKFAHVKITEPKNFSLYGELI</sequence>
<organism evidence="15 16">
    <name type="scientific">Caminicella sporogenes DSM 14501</name>
    <dbReference type="NCBI Taxonomy" id="1121266"/>
    <lineage>
        <taxon>Bacteria</taxon>
        <taxon>Bacillati</taxon>
        <taxon>Bacillota</taxon>
        <taxon>Clostridia</taxon>
        <taxon>Peptostreptococcales</taxon>
        <taxon>Caminicellaceae</taxon>
        <taxon>Caminicella</taxon>
    </lineage>
</organism>
<dbReference type="Pfam" id="PF04055">
    <property type="entry name" value="Radical_SAM"/>
    <property type="match status" value="1"/>
</dbReference>
<feature type="binding site" evidence="11">
    <location>
        <position position="161"/>
    </location>
    <ligand>
        <name>[4Fe-4S] cluster</name>
        <dbReference type="ChEBI" id="CHEBI:49883"/>
        <label>2</label>
        <note>4Fe-4S-S-AdoMet</note>
    </ligand>
</feature>
<dbReference type="EMBL" id="FRAJ01000003">
    <property type="protein sequence ID" value="SHJ66540.1"/>
    <property type="molecule type" value="Genomic_DNA"/>
</dbReference>
<evidence type="ECO:0000256" key="6">
    <source>
        <dbReference type="ARBA" id="ARBA00022694"/>
    </source>
</evidence>
<evidence type="ECO:0000259" key="14">
    <source>
        <dbReference type="PROSITE" id="PS51918"/>
    </source>
</evidence>
<dbReference type="GO" id="GO:0005829">
    <property type="term" value="C:cytosol"/>
    <property type="evidence" value="ECO:0007669"/>
    <property type="project" value="TreeGrafter"/>
</dbReference>
<dbReference type="InterPro" id="IPR005839">
    <property type="entry name" value="Methylthiotransferase"/>
</dbReference>
<evidence type="ECO:0000256" key="8">
    <source>
        <dbReference type="ARBA" id="ARBA00023004"/>
    </source>
</evidence>
<dbReference type="InterPro" id="IPR002792">
    <property type="entry name" value="TRAM_dom"/>
</dbReference>
<dbReference type="SFLD" id="SFLDS00029">
    <property type="entry name" value="Radical_SAM"/>
    <property type="match status" value="1"/>
</dbReference>
<evidence type="ECO:0000256" key="7">
    <source>
        <dbReference type="ARBA" id="ARBA00022723"/>
    </source>
</evidence>
<dbReference type="SUPFAM" id="SSF102114">
    <property type="entry name" value="Radical SAM enzymes"/>
    <property type="match status" value="1"/>
</dbReference>
<evidence type="ECO:0000256" key="2">
    <source>
        <dbReference type="ARBA" id="ARBA00022485"/>
    </source>
</evidence>
<dbReference type="InterPro" id="IPR006463">
    <property type="entry name" value="MiaB_methiolase"/>
</dbReference>
<evidence type="ECO:0000256" key="3">
    <source>
        <dbReference type="ARBA" id="ARBA00022490"/>
    </source>
</evidence>
<comment type="subunit">
    <text evidence="11">Monomer.</text>
</comment>
<gene>
    <name evidence="11" type="primary">miaB</name>
    <name evidence="15" type="ORF">SAMN02745883_00083</name>
</gene>
<dbReference type="InterPro" id="IPR007197">
    <property type="entry name" value="rSAM"/>
</dbReference>
<reference evidence="15 16" key="1">
    <citation type="submission" date="2016-11" db="EMBL/GenBank/DDBJ databases">
        <authorList>
            <person name="Jaros S."/>
            <person name="Januszkiewicz K."/>
            <person name="Wedrychowicz H."/>
        </authorList>
    </citation>
    <scope>NUCLEOTIDE SEQUENCE [LARGE SCALE GENOMIC DNA]</scope>
    <source>
        <strain evidence="15 16">DSM 14501</strain>
    </source>
</reference>
<keyword evidence="6 11" id="KW-0819">tRNA processing</keyword>
<dbReference type="InterPro" id="IPR013848">
    <property type="entry name" value="Methylthiotransferase_N"/>
</dbReference>
<dbReference type="FunFam" id="3.40.50.12160:FF:000006">
    <property type="entry name" value="tRNA-2-methylthio-N(6)-dimethylallyladenosine synthase"/>
    <property type="match status" value="1"/>
</dbReference>
<dbReference type="InterPro" id="IPR058240">
    <property type="entry name" value="rSAM_sf"/>
</dbReference>
<keyword evidence="8 11" id="KW-0408">Iron</keyword>
<evidence type="ECO:0000259" key="13">
    <source>
        <dbReference type="PROSITE" id="PS51449"/>
    </source>
</evidence>
<accession>A0A1M6L5R1</accession>
<evidence type="ECO:0000259" key="12">
    <source>
        <dbReference type="PROSITE" id="PS50926"/>
    </source>
</evidence>
<feature type="binding site" evidence="11">
    <location>
        <position position="47"/>
    </location>
    <ligand>
        <name>[4Fe-4S] cluster</name>
        <dbReference type="ChEBI" id="CHEBI:49883"/>
        <label>1</label>
    </ligand>
</feature>
<keyword evidence="4 11" id="KW-0808">Transferase</keyword>
<dbReference type="PANTHER" id="PTHR43020">
    <property type="entry name" value="CDK5 REGULATORY SUBUNIT-ASSOCIATED PROTEIN 1"/>
    <property type="match status" value="1"/>
</dbReference>
<dbReference type="Gene3D" id="3.40.50.12160">
    <property type="entry name" value="Methylthiotransferase, N-terminal domain"/>
    <property type="match status" value="1"/>
</dbReference>
<dbReference type="PROSITE" id="PS51918">
    <property type="entry name" value="RADICAL_SAM"/>
    <property type="match status" value="1"/>
</dbReference>
<evidence type="ECO:0000256" key="9">
    <source>
        <dbReference type="ARBA" id="ARBA00023014"/>
    </source>
</evidence>
<dbReference type="AlphaFoldDB" id="A0A1M6L5R1"/>
<keyword evidence="3 11" id="KW-0963">Cytoplasm</keyword>
<dbReference type="GO" id="GO:0046872">
    <property type="term" value="F:metal ion binding"/>
    <property type="evidence" value="ECO:0007669"/>
    <property type="project" value="UniProtKB-KW"/>
</dbReference>
<keyword evidence="5 11" id="KW-0949">S-adenosyl-L-methionine</keyword>
<evidence type="ECO:0000256" key="4">
    <source>
        <dbReference type="ARBA" id="ARBA00022679"/>
    </source>
</evidence>
<keyword evidence="16" id="KW-1185">Reference proteome</keyword>
<evidence type="ECO:0000256" key="5">
    <source>
        <dbReference type="ARBA" id="ARBA00022691"/>
    </source>
</evidence>
<feature type="binding site" evidence="11">
    <location>
        <position position="164"/>
    </location>
    <ligand>
        <name>[4Fe-4S] cluster</name>
        <dbReference type="ChEBI" id="CHEBI:49883"/>
        <label>2</label>
        <note>4Fe-4S-S-AdoMet</note>
    </ligand>
</feature>
<evidence type="ECO:0000313" key="15">
    <source>
        <dbReference type="EMBL" id="SHJ66540.1"/>
    </source>
</evidence>
<dbReference type="CDD" id="cd01335">
    <property type="entry name" value="Radical_SAM"/>
    <property type="match status" value="1"/>
</dbReference>
<dbReference type="NCBIfam" id="TIGR00089">
    <property type="entry name" value="MiaB/RimO family radical SAM methylthiotransferase"/>
    <property type="match status" value="1"/>
</dbReference>
<dbReference type="SFLD" id="SFLDF00273">
    <property type="entry name" value="(dimethylallyl)adenosine_tRNA"/>
    <property type="match status" value="1"/>
</dbReference>
<dbReference type="GO" id="GO:0051539">
    <property type="term" value="F:4 iron, 4 sulfur cluster binding"/>
    <property type="evidence" value="ECO:0007669"/>
    <property type="project" value="UniProtKB-UniRule"/>
</dbReference>
<evidence type="ECO:0000313" key="16">
    <source>
        <dbReference type="Proteomes" id="UP000184082"/>
    </source>
</evidence>
<feature type="domain" description="MTTase N-terminal" evidence="13">
    <location>
        <begin position="2"/>
        <end position="120"/>
    </location>
</feature>
<comment type="cofactor">
    <cofactor evidence="11">
        <name>[4Fe-4S] cluster</name>
        <dbReference type="ChEBI" id="CHEBI:49883"/>
    </cofactor>
    <text evidence="11">Binds 2 [4Fe-4S] clusters. One cluster is coordinated with 3 cysteines and an exchangeable S-adenosyl-L-methionine.</text>
</comment>
<dbReference type="Gene3D" id="3.80.30.20">
    <property type="entry name" value="tm_1862 like domain"/>
    <property type="match status" value="1"/>
</dbReference>
<dbReference type="STRING" id="1121266.SAMN02745883_00083"/>
<dbReference type="InterPro" id="IPR038135">
    <property type="entry name" value="Methylthiotransferase_N_sf"/>
</dbReference>
<dbReference type="EC" id="2.8.4.3" evidence="10 11"/>
<dbReference type="NCBIfam" id="TIGR01574">
    <property type="entry name" value="miaB-methiolase"/>
    <property type="match status" value="1"/>
</dbReference>
<comment type="similarity">
    <text evidence="11">Belongs to the methylthiotransferase family. MiaB subfamily.</text>
</comment>
<dbReference type="InterPro" id="IPR023404">
    <property type="entry name" value="rSAM_horseshoe"/>
</dbReference>
<dbReference type="SMART" id="SM00729">
    <property type="entry name" value="Elp3"/>
    <property type="match status" value="1"/>
</dbReference>
<feature type="domain" description="Radical SAM core" evidence="14">
    <location>
        <begin position="143"/>
        <end position="373"/>
    </location>
</feature>
<keyword evidence="7 11" id="KW-0479">Metal-binding</keyword>
<dbReference type="Pfam" id="PF00919">
    <property type="entry name" value="UPF0004"/>
    <property type="match status" value="1"/>
</dbReference>
<comment type="function">
    <text evidence="1 11">Catalyzes the methylthiolation of N6-(dimethylallyl)adenosine (i(6)A), leading to the formation of 2-methylthio-N6-(dimethylallyl)adenosine (ms(2)i(6)A) at position 37 in tRNAs that read codons beginning with uridine.</text>
</comment>
<feature type="binding site" evidence="11">
    <location>
        <position position="81"/>
    </location>
    <ligand>
        <name>[4Fe-4S] cluster</name>
        <dbReference type="ChEBI" id="CHEBI:49883"/>
        <label>1</label>
    </ligand>
</feature>
<protein>
    <recommendedName>
        <fullName evidence="10 11">tRNA-2-methylthio-N(6)-dimethylallyladenosine synthase</fullName>
        <ecNumber evidence="10 11">2.8.4.3</ecNumber>
    </recommendedName>
    <alternativeName>
        <fullName evidence="11">(Dimethylallyl)adenosine tRNA methylthiotransferase MiaB</fullName>
    </alternativeName>
    <alternativeName>
        <fullName evidence="11">tRNA-i(6)A37 methylthiotransferase</fullName>
    </alternativeName>
</protein>
<dbReference type="InterPro" id="IPR006638">
    <property type="entry name" value="Elp3/MiaA/NifB-like_rSAM"/>
</dbReference>
<comment type="subcellular location">
    <subcellularLocation>
        <location evidence="11">Cytoplasm</location>
    </subcellularLocation>
</comment>
<dbReference type="FunFam" id="3.80.30.20:FF:000001">
    <property type="entry name" value="tRNA-2-methylthio-N(6)-dimethylallyladenosine synthase 2"/>
    <property type="match status" value="1"/>
</dbReference>
<evidence type="ECO:0000256" key="10">
    <source>
        <dbReference type="ARBA" id="ARBA00033765"/>
    </source>
</evidence>
<dbReference type="HAMAP" id="MF_01864">
    <property type="entry name" value="tRNA_metthiotr_MiaB"/>
    <property type="match status" value="1"/>
</dbReference>
<keyword evidence="2 11" id="KW-0004">4Fe-4S</keyword>
<comment type="catalytic activity">
    <reaction evidence="11">
        <text>N(6)-dimethylallyladenosine(37) in tRNA + (sulfur carrier)-SH + AH2 + 2 S-adenosyl-L-methionine = 2-methylsulfanyl-N(6)-dimethylallyladenosine(37) in tRNA + (sulfur carrier)-H + 5'-deoxyadenosine + L-methionine + A + S-adenosyl-L-homocysteine + 2 H(+)</text>
        <dbReference type="Rhea" id="RHEA:37067"/>
        <dbReference type="Rhea" id="RHEA-COMP:10375"/>
        <dbReference type="Rhea" id="RHEA-COMP:10376"/>
        <dbReference type="Rhea" id="RHEA-COMP:14737"/>
        <dbReference type="Rhea" id="RHEA-COMP:14739"/>
        <dbReference type="ChEBI" id="CHEBI:13193"/>
        <dbReference type="ChEBI" id="CHEBI:15378"/>
        <dbReference type="ChEBI" id="CHEBI:17319"/>
        <dbReference type="ChEBI" id="CHEBI:17499"/>
        <dbReference type="ChEBI" id="CHEBI:29917"/>
        <dbReference type="ChEBI" id="CHEBI:57844"/>
        <dbReference type="ChEBI" id="CHEBI:57856"/>
        <dbReference type="ChEBI" id="CHEBI:59789"/>
        <dbReference type="ChEBI" id="CHEBI:64428"/>
        <dbReference type="ChEBI" id="CHEBI:74415"/>
        <dbReference type="ChEBI" id="CHEBI:74417"/>
        <dbReference type="EC" id="2.8.4.3"/>
    </reaction>
</comment>
<dbReference type="PANTHER" id="PTHR43020:SF2">
    <property type="entry name" value="MITOCHONDRIAL TRNA METHYLTHIOTRANSFERASE CDK5RAP1"/>
    <property type="match status" value="1"/>
</dbReference>
<dbReference type="PROSITE" id="PS51449">
    <property type="entry name" value="MTTASE_N"/>
    <property type="match status" value="1"/>
</dbReference>
<keyword evidence="9 11" id="KW-0411">Iron-sulfur</keyword>
<feature type="binding site" evidence="11">
    <location>
        <position position="157"/>
    </location>
    <ligand>
        <name>[4Fe-4S] cluster</name>
        <dbReference type="ChEBI" id="CHEBI:49883"/>
        <label>2</label>
        <note>4Fe-4S-S-AdoMet</note>
    </ligand>
</feature>
<dbReference type="PROSITE" id="PS50926">
    <property type="entry name" value="TRAM"/>
    <property type="match status" value="1"/>
</dbReference>
<feature type="domain" description="TRAM" evidence="12">
    <location>
        <begin position="376"/>
        <end position="438"/>
    </location>
</feature>
<dbReference type="Pfam" id="PF01938">
    <property type="entry name" value="TRAM"/>
    <property type="match status" value="1"/>
</dbReference>
<proteinExistence type="inferred from homology"/>
<dbReference type="Proteomes" id="UP000184082">
    <property type="component" value="Unassembled WGS sequence"/>
</dbReference>
<evidence type="ECO:0000256" key="1">
    <source>
        <dbReference type="ARBA" id="ARBA00003234"/>
    </source>
</evidence>
<dbReference type="InterPro" id="IPR020612">
    <property type="entry name" value="Methylthiotransferase_CS"/>
</dbReference>